<feature type="transmembrane region" description="Helical" evidence="1">
    <location>
        <begin position="93"/>
        <end position="116"/>
    </location>
</feature>
<dbReference type="Pfam" id="PF07670">
    <property type="entry name" value="Gate"/>
    <property type="match status" value="1"/>
</dbReference>
<comment type="caution">
    <text evidence="3">The sequence shown here is derived from an EMBL/GenBank/DDBJ whole genome shotgun (WGS) entry which is preliminary data.</text>
</comment>
<dbReference type="PANTHER" id="PTHR43185">
    <property type="entry name" value="FERROUS IRON TRANSPORT PROTEIN B"/>
    <property type="match status" value="1"/>
</dbReference>
<organism evidence="3 4">
    <name type="scientific">Halalkalibacter kiskunsagensis</name>
    <dbReference type="NCBI Taxonomy" id="1548599"/>
    <lineage>
        <taxon>Bacteria</taxon>
        <taxon>Bacillati</taxon>
        <taxon>Bacillota</taxon>
        <taxon>Bacilli</taxon>
        <taxon>Bacillales</taxon>
        <taxon>Bacillaceae</taxon>
        <taxon>Halalkalibacter</taxon>
    </lineage>
</organism>
<dbReference type="InterPro" id="IPR050860">
    <property type="entry name" value="FeoB_GTPase"/>
</dbReference>
<gene>
    <name evidence="3" type="ORF">ACFFHM_16025</name>
</gene>
<keyword evidence="4" id="KW-1185">Reference proteome</keyword>
<dbReference type="Proteomes" id="UP001589838">
    <property type="component" value="Unassembled WGS sequence"/>
</dbReference>
<protein>
    <submittedName>
        <fullName evidence="3">Nucleoside recognition domain-containing protein</fullName>
    </submittedName>
</protein>
<keyword evidence="1" id="KW-0472">Membrane</keyword>
<keyword evidence="1" id="KW-1133">Transmembrane helix</keyword>
<name>A0ABV6KJF4_9BACI</name>
<evidence type="ECO:0000313" key="3">
    <source>
        <dbReference type="EMBL" id="MFC0471961.1"/>
    </source>
</evidence>
<evidence type="ECO:0000256" key="1">
    <source>
        <dbReference type="SAM" id="Phobius"/>
    </source>
</evidence>
<feature type="transmembrane region" description="Helical" evidence="1">
    <location>
        <begin position="269"/>
        <end position="287"/>
    </location>
</feature>
<dbReference type="PANTHER" id="PTHR43185:SF1">
    <property type="entry name" value="FE(2+) TRANSPORTER FEOB"/>
    <property type="match status" value="1"/>
</dbReference>
<dbReference type="EMBL" id="JBHLUX010000038">
    <property type="protein sequence ID" value="MFC0471961.1"/>
    <property type="molecule type" value="Genomic_DNA"/>
</dbReference>
<keyword evidence="1" id="KW-0812">Transmembrane</keyword>
<evidence type="ECO:0000259" key="2">
    <source>
        <dbReference type="Pfam" id="PF07670"/>
    </source>
</evidence>
<dbReference type="RefSeq" id="WP_335961155.1">
    <property type="nucleotide sequence ID" value="NZ_JAXBLX010000014.1"/>
</dbReference>
<sequence>MSFIDVQICILMTYHVAEMSVFVKEMIQVKKEEIKGDLSILGIWNMACCLFIILAIYGLPVYGAYVIATFFEPIVETYFILRIEEWFSLTPSLLAEIVVGPFGLLTLGIYSFVWAFPVVVLIGISTSITNDSGIKDKVTVAVDPWLRKIGLTGKDIIPVITGYGCNVVAVYQSKGCSACTRKQCLSMISFSSACSYQVGATLSLFSVAGKPWLFFPYIIVLAVMGIIHTKLWYPQQHEFQSYDLTKARSLQKVSPIAVLSNIQETIKQFFFQAMPIFLGICVIAAILHNYKILDVLSQVIGPILTFLSLPAEASLGILFSILRKDGILLFNEGNGQLLLGLTSMELFILVYLASTLSACLVTLFAIAKDVSKSIAFQIATKQAVTSIASSLLLVIVWRIFSGNE</sequence>
<feature type="transmembrane region" description="Helical" evidence="1">
    <location>
        <begin position="212"/>
        <end position="233"/>
    </location>
</feature>
<reference evidence="3 4" key="1">
    <citation type="submission" date="2024-09" db="EMBL/GenBank/DDBJ databases">
        <authorList>
            <person name="Sun Q."/>
            <person name="Mori K."/>
        </authorList>
    </citation>
    <scope>NUCLEOTIDE SEQUENCE [LARGE SCALE GENOMIC DNA]</scope>
    <source>
        <strain evidence="3 4">NCAIM B.02610</strain>
    </source>
</reference>
<feature type="transmembrane region" description="Helical" evidence="1">
    <location>
        <begin position="379"/>
        <end position="400"/>
    </location>
</feature>
<accession>A0ABV6KJF4</accession>
<evidence type="ECO:0000313" key="4">
    <source>
        <dbReference type="Proteomes" id="UP001589838"/>
    </source>
</evidence>
<dbReference type="InterPro" id="IPR011642">
    <property type="entry name" value="Gate_dom"/>
</dbReference>
<feature type="transmembrane region" description="Helical" evidence="1">
    <location>
        <begin position="299"/>
        <end position="322"/>
    </location>
</feature>
<proteinExistence type="predicted"/>
<feature type="transmembrane region" description="Helical" evidence="1">
    <location>
        <begin position="346"/>
        <end position="367"/>
    </location>
</feature>
<feature type="domain" description="Nucleoside transporter/FeoB GTPase Gate" evidence="2">
    <location>
        <begin position="112"/>
        <end position="205"/>
    </location>
</feature>